<sequence length="38" mass="4232">MECFQETLILQLLTLGPKQNKHASTSRVGVVAPTYKND</sequence>
<name>A0A2P2KVS1_RHIMU</name>
<protein>
    <submittedName>
        <fullName evidence="1">Uncharacterized protein</fullName>
    </submittedName>
</protein>
<evidence type="ECO:0000313" key="1">
    <source>
        <dbReference type="EMBL" id="MBX09839.1"/>
    </source>
</evidence>
<dbReference type="EMBL" id="GGEC01029355">
    <property type="protein sequence ID" value="MBX09839.1"/>
    <property type="molecule type" value="Transcribed_RNA"/>
</dbReference>
<organism evidence="1">
    <name type="scientific">Rhizophora mucronata</name>
    <name type="common">Asiatic mangrove</name>
    <dbReference type="NCBI Taxonomy" id="61149"/>
    <lineage>
        <taxon>Eukaryota</taxon>
        <taxon>Viridiplantae</taxon>
        <taxon>Streptophyta</taxon>
        <taxon>Embryophyta</taxon>
        <taxon>Tracheophyta</taxon>
        <taxon>Spermatophyta</taxon>
        <taxon>Magnoliopsida</taxon>
        <taxon>eudicotyledons</taxon>
        <taxon>Gunneridae</taxon>
        <taxon>Pentapetalae</taxon>
        <taxon>rosids</taxon>
        <taxon>fabids</taxon>
        <taxon>Malpighiales</taxon>
        <taxon>Rhizophoraceae</taxon>
        <taxon>Rhizophora</taxon>
    </lineage>
</organism>
<dbReference type="AlphaFoldDB" id="A0A2P2KVS1"/>
<accession>A0A2P2KVS1</accession>
<proteinExistence type="predicted"/>
<reference evidence="1" key="1">
    <citation type="submission" date="2018-02" db="EMBL/GenBank/DDBJ databases">
        <title>Rhizophora mucronata_Transcriptome.</title>
        <authorList>
            <person name="Meera S.P."/>
            <person name="Sreeshan A."/>
            <person name="Augustine A."/>
        </authorList>
    </citation>
    <scope>NUCLEOTIDE SEQUENCE</scope>
    <source>
        <tissue evidence="1">Leaf</tissue>
    </source>
</reference>